<accession>A0A1I7G695</accession>
<dbReference type="EMBL" id="FPBV01000002">
    <property type="protein sequence ID" value="SFU43982.1"/>
    <property type="molecule type" value="Genomic_DNA"/>
</dbReference>
<protein>
    <submittedName>
        <fullName evidence="3">Lysophospholipase L1</fullName>
    </submittedName>
</protein>
<name>A0A1I7G695_9BACL</name>
<feature type="region of interest" description="Disordered" evidence="1">
    <location>
        <begin position="49"/>
        <end position="96"/>
    </location>
</feature>
<dbReference type="InterPro" id="IPR036514">
    <property type="entry name" value="SGNH_hydro_sf"/>
</dbReference>
<evidence type="ECO:0000313" key="3">
    <source>
        <dbReference type="EMBL" id="SFU43982.1"/>
    </source>
</evidence>
<evidence type="ECO:0000259" key="2">
    <source>
        <dbReference type="Pfam" id="PF13472"/>
    </source>
</evidence>
<feature type="compositionally biased region" description="Gly residues" evidence="1">
    <location>
        <begin position="117"/>
        <end position="129"/>
    </location>
</feature>
<feature type="domain" description="SGNH hydrolase-type esterase" evidence="2">
    <location>
        <begin position="154"/>
        <end position="333"/>
    </location>
</feature>
<dbReference type="Proteomes" id="UP000183508">
    <property type="component" value="Unassembled WGS sequence"/>
</dbReference>
<organism evidence="3 4">
    <name type="scientific">Alicyclobacillus macrosporangiidus</name>
    <dbReference type="NCBI Taxonomy" id="392015"/>
    <lineage>
        <taxon>Bacteria</taxon>
        <taxon>Bacillati</taxon>
        <taxon>Bacillota</taxon>
        <taxon>Bacilli</taxon>
        <taxon>Bacillales</taxon>
        <taxon>Alicyclobacillaceae</taxon>
        <taxon>Alicyclobacillus</taxon>
    </lineage>
</organism>
<feature type="compositionally biased region" description="Low complexity" evidence="1">
    <location>
        <begin position="130"/>
        <end position="144"/>
    </location>
</feature>
<dbReference type="STRING" id="392015.SAMN05421543_10222"/>
<dbReference type="AlphaFoldDB" id="A0A1I7G695"/>
<dbReference type="Pfam" id="PF13472">
    <property type="entry name" value="Lipase_GDSL_2"/>
    <property type="match status" value="1"/>
</dbReference>
<dbReference type="CDD" id="cd00229">
    <property type="entry name" value="SGNH_hydrolase"/>
    <property type="match status" value="1"/>
</dbReference>
<evidence type="ECO:0000256" key="1">
    <source>
        <dbReference type="SAM" id="MobiDB-lite"/>
    </source>
</evidence>
<feature type="compositionally biased region" description="Low complexity" evidence="1">
    <location>
        <begin position="66"/>
        <end position="96"/>
    </location>
</feature>
<dbReference type="SUPFAM" id="SSF52266">
    <property type="entry name" value="SGNH hydrolase"/>
    <property type="match status" value="1"/>
</dbReference>
<reference evidence="4" key="1">
    <citation type="submission" date="2016-10" db="EMBL/GenBank/DDBJ databases">
        <authorList>
            <person name="Varghese N."/>
        </authorList>
    </citation>
    <scope>NUCLEOTIDE SEQUENCE [LARGE SCALE GENOMIC DNA]</scope>
    <source>
        <strain evidence="4">DSM 17980</strain>
    </source>
</reference>
<feature type="region of interest" description="Disordered" evidence="1">
    <location>
        <begin position="117"/>
        <end position="144"/>
    </location>
</feature>
<dbReference type="RefSeq" id="WP_175511418.1">
    <property type="nucleotide sequence ID" value="NZ_FPBV01000002.1"/>
</dbReference>
<proteinExistence type="predicted"/>
<dbReference type="InterPro" id="IPR013830">
    <property type="entry name" value="SGNH_hydro"/>
</dbReference>
<evidence type="ECO:0000313" key="4">
    <source>
        <dbReference type="Proteomes" id="UP000183508"/>
    </source>
</evidence>
<gene>
    <name evidence="3" type="ORF">SAMN05421543_10222</name>
</gene>
<dbReference type="Gene3D" id="3.40.50.1110">
    <property type="entry name" value="SGNH hydrolase"/>
    <property type="match status" value="1"/>
</dbReference>
<sequence>MAKWGDWLAVGGLGAVLLAVLAAGEIHQRQVQQAQLSAAKQYLESSNANGTNAGGAGGGPAGNGSNGIPSGSTTSPAAPSGTTTSPFGSGTASAGGTAGHAANSLIGFLVARAENQGGAGGAGGAGGTNTTGTSDGSGTTGSDGTAPAAVHIVAFGSSGTKGVGVANPADAWFPQLVTQLSMQPGLHGLTGDDLGISAGSSAAMLQASVVDEAIQQRPDLILVETCAMADWAQSVPMATHLENLDQLANTLRGSLPNVRVVFLSSNPIQADSRNRIGLTYADYLQRERSHLQAEGHLYIDVEGAIRKALQEKHETVANILADTYHPNAEGYRLWYQAVWDGLSRG</sequence>
<keyword evidence="4" id="KW-1185">Reference proteome</keyword>
<feature type="compositionally biased region" description="Gly residues" evidence="1">
    <location>
        <begin position="52"/>
        <end position="65"/>
    </location>
</feature>